<evidence type="ECO:0000256" key="6">
    <source>
        <dbReference type="SAM" id="MobiDB-lite"/>
    </source>
</evidence>
<dbReference type="PANTHER" id="PTHR21569:SF1">
    <property type="entry name" value="SMALL RIBOSOMAL SUBUNIT PROTEIN US9M"/>
    <property type="match status" value="1"/>
</dbReference>
<evidence type="ECO:0000256" key="5">
    <source>
        <dbReference type="RuleBase" id="RU003816"/>
    </source>
</evidence>
<dbReference type="Gene3D" id="3.30.230.10">
    <property type="match status" value="1"/>
</dbReference>
<keyword evidence="2 4" id="KW-0689">Ribosomal protein</keyword>
<dbReference type="GO" id="GO:0003735">
    <property type="term" value="F:structural constituent of ribosome"/>
    <property type="evidence" value="ECO:0007669"/>
    <property type="project" value="InterPro"/>
</dbReference>
<evidence type="ECO:0000313" key="8">
    <source>
        <dbReference type="Proteomes" id="UP000178558"/>
    </source>
</evidence>
<evidence type="ECO:0000256" key="3">
    <source>
        <dbReference type="ARBA" id="ARBA00023274"/>
    </source>
</evidence>
<dbReference type="EMBL" id="MGAQ01000015">
    <property type="protein sequence ID" value="OGK50533.1"/>
    <property type="molecule type" value="Genomic_DNA"/>
</dbReference>
<dbReference type="Pfam" id="PF00380">
    <property type="entry name" value="Ribosomal_S9"/>
    <property type="match status" value="1"/>
</dbReference>
<keyword evidence="3 4" id="KW-0687">Ribonucleoprotein</keyword>
<comment type="caution">
    <text evidence="7">The sequence shown here is derived from an EMBL/GenBank/DDBJ whole genome shotgun (WGS) entry which is preliminary data.</text>
</comment>
<dbReference type="AlphaFoldDB" id="A0A1F7J4J5"/>
<feature type="compositionally biased region" description="Basic residues" evidence="6">
    <location>
        <begin position="131"/>
        <end position="151"/>
    </location>
</feature>
<dbReference type="InterPro" id="IPR020574">
    <property type="entry name" value="Ribosomal_uS9_CS"/>
</dbReference>
<gene>
    <name evidence="7" type="ORF">A3B50_01990</name>
</gene>
<evidence type="ECO:0000256" key="1">
    <source>
        <dbReference type="ARBA" id="ARBA00005251"/>
    </source>
</evidence>
<evidence type="ECO:0000313" key="7">
    <source>
        <dbReference type="EMBL" id="OGK50533.1"/>
    </source>
</evidence>
<reference evidence="7 8" key="1">
    <citation type="journal article" date="2016" name="Nat. Commun.">
        <title>Thousands of microbial genomes shed light on interconnected biogeochemical processes in an aquifer system.</title>
        <authorList>
            <person name="Anantharaman K."/>
            <person name="Brown C.T."/>
            <person name="Hug L.A."/>
            <person name="Sharon I."/>
            <person name="Castelle C.J."/>
            <person name="Probst A.J."/>
            <person name="Thomas B.C."/>
            <person name="Singh A."/>
            <person name="Wilkins M.J."/>
            <person name="Karaoz U."/>
            <person name="Brodie E.L."/>
            <person name="Williams K.H."/>
            <person name="Hubbard S.S."/>
            <person name="Banfield J.F."/>
        </authorList>
    </citation>
    <scope>NUCLEOTIDE SEQUENCE [LARGE SCALE GENOMIC DNA]</scope>
</reference>
<organism evidence="7 8">
    <name type="scientific">Candidatus Roizmanbacteria bacterium RIFCSPLOWO2_01_FULL_40_42</name>
    <dbReference type="NCBI Taxonomy" id="1802066"/>
    <lineage>
        <taxon>Bacteria</taxon>
        <taxon>Candidatus Roizmaniibacteriota</taxon>
    </lineage>
</organism>
<evidence type="ECO:0000256" key="4">
    <source>
        <dbReference type="RuleBase" id="RU003815"/>
    </source>
</evidence>
<dbReference type="Proteomes" id="UP000178558">
    <property type="component" value="Unassembled WGS sequence"/>
</dbReference>
<protein>
    <recommendedName>
        <fullName evidence="5">30S ribosomal protein S9</fullName>
    </recommendedName>
</protein>
<accession>A0A1F7J4J5</accession>
<dbReference type="InterPro" id="IPR020568">
    <property type="entry name" value="Ribosomal_Su5_D2-typ_SF"/>
</dbReference>
<dbReference type="GO" id="GO:0003723">
    <property type="term" value="F:RNA binding"/>
    <property type="evidence" value="ECO:0007669"/>
    <property type="project" value="TreeGrafter"/>
</dbReference>
<evidence type="ECO:0000256" key="2">
    <source>
        <dbReference type="ARBA" id="ARBA00022980"/>
    </source>
</evidence>
<comment type="similarity">
    <text evidence="1 4">Belongs to the universal ribosomal protein uS9 family.</text>
</comment>
<proteinExistence type="inferred from homology"/>
<dbReference type="PANTHER" id="PTHR21569">
    <property type="entry name" value="RIBOSOMAL PROTEIN S9"/>
    <property type="match status" value="1"/>
</dbReference>
<dbReference type="GO" id="GO:0006412">
    <property type="term" value="P:translation"/>
    <property type="evidence" value="ECO:0007669"/>
    <property type="project" value="InterPro"/>
</dbReference>
<dbReference type="SUPFAM" id="SSF54211">
    <property type="entry name" value="Ribosomal protein S5 domain 2-like"/>
    <property type="match status" value="1"/>
</dbReference>
<dbReference type="PROSITE" id="PS00360">
    <property type="entry name" value="RIBOSOMAL_S9"/>
    <property type="match status" value="1"/>
</dbReference>
<dbReference type="InterPro" id="IPR014721">
    <property type="entry name" value="Ribsml_uS5_D2-typ_fold_subgr"/>
</dbReference>
<feature type="region of interest" description="Disordered" evidence="6">
    <location>
        <begin position="129"/>
        <end position="151"/>
    </location>
</feature>
<name>A0A1F7J4J5_9BACT</name>
<dbReference type="InterPro" id="IPR000754">
    <property type="entry name" value="Ribosomal_uS9"/>
</dbReference>
<dbReference type="GO" id="GO:0022627">
    <property type="term" value="C:cytosolic small ribosomal subunit"/>
    <property type="evidence" value="ECO:0007669"/>
    <property type="project" value="TreeGrafter"/>
</dbReference>
<sequence length="151" mass="16757">MVKKANSTNYFESIGKRKEAVARIRLYAVKSKEGVTVGGVKIKQGEIFVNKKPITSVFPSKAQKVLYLRPLKLVNAEEKFAISALIKGGGQTGQLGAFIHGLSRALEKTDKETLRPILKKANLLTRDARIKERRKVGTGGKARRKKQSPKR</sequence>